<accession>A0A0W1AKY8</accession>
<evidence type="ECO:0000256" key="2">
    <source>
        <dbReference type="ARBA" id="ARBA00022475"/>
    </source>
</evidence>
<evidence type="ECO:0000256" key="1">
    <source>
        <dbReference type="ARBA" id="ARBA00004162"/>
    </source>
</evidence>
<dbReference type="EMBL" id="LNZC01000002">
    <property type="protein sequence ID" value="KTD81904.1"/>
    <property type="molecule type" value="Genomic_DNA"/>
</dbReference>
<dbReference type="RefSeq" id="WP_058491931.1">
    <property type="nucleotide sequence ID" value="NZ_CBCRUR010000002.1"/>
</dbReference>
<keyword evidence="6" id="KW-0732">Signal</keyword>
<dbReference type="PATRIC" id="fig|45076.6.peg.225"/>
<reference evidence="7 8" key="1">
    <citation type="submission" date="2015-11" db="EMBL/GenBank/DDBJ databases">
        <title>Genomic analysis of 38 Legionella species identifies large and diverse effector repertoires.</title>
        <authorList>
            <person name="Burstein D."/>
            <person name="Amaro F."/>
            <person name="Zusman T."/>
            <person name="Lifshitz Z."/>
            <person name="Cohen O."/>
            <person name="Gilbert J.A."/>
            <person name="Pupko T."/>
            <person name="Shuman H.A."/>
            <person name="Segal G."/>
        </authorList>
    </citation>
    <scope>NUCLEOTIDE SEQUENCE [LARGE SCALE GENOMIC DNA]</scope>
    <source>
        <strain evidence="7 8">ATCC 49508</strain>
    </source>
</reference>
<keyword evidence="2 6" id="KW-1003">Cell membrane</keyword>
<comment type="subcellular location">
    <subcellularLocation>
        <location evidence="6">Cell inner membrane</location>
    </subcellularLocation>
    <subcellularLocation>
        <location evidence="1">Cell membrane</location>
        <topology evidence="1">Single-pass membrane protein</topology>
    </subcellularLocation>
</comment>
<keyword evidence="5 6" id="KW-0472">Membrane</keyword>
<dbReference type="GO" id="GO:0006011">
    <property type="term" value="P:UDP-alpha-D-glucose metabolic process"/>
    <property type="evidence" value="ECO:0007669"/>
    <property type="project" value="InterPro"/>
</dbReference>
<evidence type="ECO:0000313" key="8">
    <source>
        <dbReference type="Proteomes" id="UP000054662"/>
    </source>
</evidence>
<dbReference type="AlphaFoldDB" id="A0A0W1AKY8"/>
<keyword evidence="3 6" id="KW-0812">Transmembrane</keyword>
<comment type="pathway">
    <text evidence="6">Glycan metabolism; bacterial cellulose biosynthesis.</text>
</comment>
<dbReference type="InterPro" id="IPR018513">
    <property type="entry name" value="Cell_synthase_bac"/>
</dbReference>
<evidence type="ECO:0000256" key="5">
    <source>
        <dbReference type="ARBA" id="ARBA00023136"/>
    </source>
</evidence>
<keyword evidence="6" id="KW-0997">Cell inner membrane</keyword>
<name>A0A0W1AKY8_9GAMM</name>
<proteinExistence type="inferred from homology"/>
<evidence type="ECO:0000256" key="4">
    <source>
        <dbReference type="ARBA" id="ARBA00022989"/>
    </source>
</evidence>
<sequence>MNIRLKDFYILLLGCLFGSFVFAADASKLSELSSVETFTLNQLSKIDTAVLEGNKPSYTFYIPVPEQWQVNSLDLNLLIEFSPLLQNASSLTLMVGDTPVESMQLDNTKDQPVLWKMTIPKNYITPKITTVRLVAYLKLSNQVCEDAENPGNWVTLAGNSTITYHFTEQQKGWGLKDFPYPFIHKDAPFPDKISFYLPNELKAADFAPYFNFSNVLAKEASWRGVEIDAHPIKELFSSDTKRPKVIIGTPKSIDFSLLGTPELLQLKNATWVKNDGTPLHEKEGFIWLRTSGQSPTLVISANNQDGLLTAVEAINSRKMHFMVNNPYFFIAEPLAQTTPEPKAKTKISFKELGYNDAIIFGSGQSQLNYQFNLSAQYANQPVKLLLSYSHSPFLQKDKASTISISVNGFPVDGAVLQPNSAQTNRMEVDLPAKQLKMGKNTITVTFTLILSEAFCTRDYLSQAWGTVDDNSTLQFSSSDTPPSAQIKSYPALMDGDVLLVLPADPSVYQDQQLIKSMIDFSMMLTNNTSLKITDTQSLNDNLKTHNLVYLDAGVTNSPVIDTLKKTMSQLTDNLNTTSNPTLRAIDNSIFINAFSKIQDVGFINIRSPETKAGLTQLILYGYSPRELGLALGLLNDSYKLGLLTGNLAVAFQNGTFTSLSSGEIEENVQKEIAMKRASELTVYYILGGFAFIVLILLSFWGWRRWRKKQRQ</sequence>
<protein>
    <recommendedName>
        <fullName evidence="6">Cyclic di-GMP-binding protein</fullName>
    </recommendedName>
    <alternativeName>
        <fullName evidence="6">Cellulose synthase regulatory subunit</fullName>
    </alternativeName>
</protein>
<comment type="caution">
    <text evidence="7">The sequence shown here is derived from an EMBL/GenBank/DDBJ whole genome shotgun (WGS) entry which is preliminary data.</text>
</comment>
<feature type="chain" id="PRO_5015212926" description="Cyclic di-GMP-binding protein" evidence="6">
    <location>
        <begin position="24"/>
        <end position="711"/>
    </location>
</feature>
<dbReference type="GO" id="GO:0030244">
    <property type="term" value="P:cellulose biosynthetic process"/>
    <property type="evidence" value="ECO:0007669"/>
    <property type="project" value="UniProtKB-KW"/>
</dbReference>
<dbReference type="GO" id="GO:0005886">
    <property type="term" value="C:plasma membrane"/>
    <property type="evidence" value="ECO:0007669"/>
    <property type="project" value="UniProtKB-SubCell"/>
</dbReference>
<dbReference type="PANTHER" id="PTHR39083:SF1">
    <property type="entry name" value="CYCLIC DI-GMP-BINDING PROTEIN"/>
    <property type="match status" value="1"/>
</dbReference>
<comment type="function">
    <text evidence="6">Binds the cellulose synthase activator, bis-(3'-5') cyclic diguanylic acid (c-di-GMP).</text>
</comment>
<dbReference type="Proteomes" id="UP000054662">
    <property type="component" value="Unassembled WGS sequence"/>
</dbReference>
<dbReference type="Pfam" id="PF03170">
    <property type="entry name" value="BcsB"/>
    <property type="match status" value="2"/>
</dbReference>
<evidence type="ECO:0000313" key="7">
    <source>
        <dbReference type="EMBL" id="KTD81904.1"/>
    </source>
</evidence>
<dbReference type="Gene3D" id="2.60.120.260">
    <property type="entry name" value="Galactose-binding domain-like"/>
    <property type="match status" value="2"/>
</dbReference>
<dbReference type="STRING" id="45076.Lwor_0207"/>
<evidence type="ECO:0000256" key="6">
    <source>
        <dbReference type="RuleBase" id="RU365021"/>
    </source>
</evidence>
<organism evidence="7 8">
    <name type="scientific">Legionella worsleiensis</name>
    <dbReference type="NCBI Taxonomy" id="45076"/>
    <lineage>
        <taxon>Bacteria</taxon>
        <taxon>Pseudomonadati</taxon>
        <taxon>Pseudomonadota</taxon>
        <taxon>Gammaproteobacteria</taxon>
        <taxon>Legionellales</taxon>
        <taxon>Legionellaceae</taxon>
        <taxon>Legionella</taxon>
    </lineage>
</organism>
<dbReference type="UniPathway" id="UPA00694"/>
<keyword evidence="8" id="KW-1185">Reference proteome</keyword>
<comment type="subunit">
    <text evidence="6">Tightly associated with the cellulose synthase catalytic subunit.</text>
</comment>
<feature type="transmembrane region" description="Helical" evidence="6">
    <location>
        <begin position="682"/>
        <end position="702"/>
    </location>
</feature>
<keyword evidence="6" id="KW-0973">c-di-GMP</keyword>
<gene>
    <name evidence="7" type="ORF">Lwor_0207</name>
</gene>
<evidence type="ECO:0000256" key="3">
    <source>
        <dbReference type="ARBA" id="ARBA00022692"/>
    </source>
</evidence>
<keyword evidence="6" id="KW-0135">Cellulose biosynthesis</keyword>
<feature type="signal peptide" evidence="6">
    <location>
        <begin position="1"/>
        <end position="23"/>
    </location>
</feature>
<keyword evidence="4 6" id="KW-1133">Transmembrane helix</keyword>
<comment type="similarity">
    <text evidence="6">Belongs to the AcsB/BcsB family.</text>
</comment>
<dbReference type="PANTHER" id="PTHR39083">
    <property type="entry name" value="CYCLIC DI-GMP-BINDING PROTEIN"/>
    <property type="match status" value="1"/>
</dbReference>